<protein>
    <submittedName>
        <fullName evidence="2">Uncharacterized protein</fullName>
    </submittedName>
</protein>
<sequence length="43" mass="4572">MGVTMEARGAAPGQLSTADRSALTERSFSPPNRRQLSTKAARP</sequence>
<evidence type="ECO:0000313" key="2">
    <source>
        <dbReference type="EMBL" id="APF20543.1"/>
    </source>
</evidence>
<feature type="compositionally biased region" description="Polar residues" evidence="1">
    <location>
        <begin position="14"/>
        <end position="43"/>
    </location>
</feature>
<reference evidence="2 3" key="1">
    <citation type="submission" date="2016-11" db="EMBL/GenBank/DDBJ databases">
        <title>Genomic analysis of Caldithrix abyssi and proposal of a novel bacterial phylum Caldithrichaeota.</title>
        <authorList>
            <person name="Kublanov I."/>
            <person name="Sigalova O."/>
            <person name="Gavrilov S."/>
            <person name="Lebedinsky A."/>
            <person name="Ivanova N."/>
            <person name="Daum C."/>
            <person name="Reddy T."/>
            <person name="Klenk H.P."/>
            <person name="Goker M."/>
            <person name="Reva O."/>
            <person name="Miroshnichenko M."/>
            <person name="Kyprides N."/>
            <person name="Woyke T."/>
            <person name="Gelfand M."/>
        </authorList>
    </citation>
    <scope>NUCLEOTIDE SEQUENCE [LARGE SCALE GENOMIC DNA]</scope>
    <source>
        <strain evidence="2 3">LF13</strain>
    </source>
</reference>
<dbReference type="AlphaFoldDB" id="A0A1J1CCY6"/>
<accession>A0A1J1CCY6</accession>
<evidence type="ECO:0000313" key="3">
    <source>
        <dbReference type="Proteomes" id="UP000183868"/>
    </source>
</evidence>
<dbReference type="KEGG" id="caby:Cabys_3798"/>
<proteinExistence type="predicted"/>
<organism evidence="2 3">
    <name type="scientific">Caldithrix abyssi DSM 13497</name>
    <dbReference type="NCBI Taxonomy" id="880073"/>
    <lineage>
        <taxon>Bacteria</taxon>
        <taxon>Pseudomonadati</taxon>
        <taxon>Calditrichota</taxon>
        <taxon>Calditrichia</taxon>
        <taxon>Calditrichales</taxon>
        <taxon>Calditrichaceae</taxon>
        <taxon>Caldithrix</taxon>
    </lineage>
</organism>
<feature type="region of interest" description="Disordered" evidence="1">
    <location>
        <begin position="1"/>
        <end position="43"/>
    </location>
</feature>
<dbReference type="EMBL" id="CP018099">
    <property type="protein sequence ID" value="APF20543.1"/>
    <property type="molecule type" value="Genomic_DNA"/>
</dbReference>
<gene>
    <name evidence="2" type="ORF">Cabys_3798</name>
</gene>
<evidence type="ECO:0000256" key="1">
    <source>
        <dbReference type="SAM" id="MobiDB-lite"/>
    </source>
</evidence>
<dbReference type="Proteomes" id="UP000183868">
    <property type="component" value="Chromosome"/>
</dbReference>
<name>A0A1J1CCY6_CALAY</name>